<evidence type="ECO:0000313" key="3">
    <source>
        <dbReference type="Proteomes" id="UP000078286"/>
    </source>
</evidence>
<dbReference type="Pfam" id="PF12706">
    <property type="entry name" value="Lactamase_B_2"/>
    <property type="match status" value="1"/>
</dbReference>
<organism evidence="2 3">
    <name type="scientific">Buttiauxella noackiae ATCC 51607</name>
    <dbReference type="NCBI Taxonomy" id="1354255"/>
    <lineage>
        <taxon>Bacteria</taxon>
        <taxon>Pseudomonadati</taxon>
        <taxon>Pseudomonadota</taxon>
        <taxon>Gammaproteobacteria</taxon>
        <taxon>Enterobacterales</taxon>
        <taxon>Enterobacteriaceae</taxon>
        <taxon>Buttiauxella</taxon>
    </lineage>
</organism>
<dbReference type="InterPro" id="IPR001279">
    <property type="entry name" value="Metallo-B-lactamas"/>
</dbReference>
<accession>A0A1B7HT66</accession>
<dbReference type="AlphaFoldDB" id="A0A1B7HT66"/>
<gene>
    <name evidence="2" type="ORF">M979_1629</name>
</gene>
<feature type="domain" description="Metallo-beta-lactamase" evidence="1">
    <location>
        <begin position="90"/>
        <end position="286"/>
    </location>
</feature>
<dbReference type="SUPFAM" id="SSF56281">
    <property type="entry name" value="Metallo-hydrolase/oxidoreductase"/>
    <property type="match status" value="1"/>
</dbReference>
<reference evidence="2 3" key="1">
    <citation type="submission" date="2016-04" db="EMBL/GenBank/DDBJ databases">
        <title>ATOL: Assembling a taxonomically balanced genome-scale reconstruction of the evolutionary history of the Enterobacteriaceae.</title>
        <authorList>
            <person name="Plunkett G.III."/>
            <person name="Neeno-Eckwall E.C."/>
            <person name="Glasner J.D."/>
            <person name="Perna N.T."/>
        </authorList>
    </citation>
    <scope>NUCLEOTIDE SEQUENCE [LARGE SCALE GENOMIC DNA]</scope>
    <source>
        <strain evidence="2 3">ATCC 51607</strain>
    </source>
</reference>
<comment type="caution">
    <text evidence="2">The sequence shown here is derived from an EMBL/GenBank/DDBJ whole genome shotgun (WGS) entry which is preliminary data.</text>
</comment>
<evidence type="ECO:0000259" key="1">
    <source>
        <dbReference type="Pfam" id="PF12706"/>
    </source>
</evidence>
<name>A0A1B7HT66_9ENTR</name>
<protein>
    <submittedName>
        <fullName evidence="2">Outer membrane protein</fullName>
    </submittedName>
</protein>
<dbReference type="PANTHER" id="PTHR15032:SF4">
    <property type="entry name" value="N-ACYL-PHOSPHATIDYLETHANOLAMINE-HYDROLYZING PHOSPHOLIPASE D"/>
    <property type="match status" value="1"/>
</dbReference>
<dbReference type="PANTHER" id="PTHR15032">
    <property type="entry name" value="N-ACYL-PHOSPHATIDYLETHANOLAMINE-HYDROLYZING PHOSPHOLIPASE D"/>
    <property type="match status" value="1"/>
</dbReference>
<proteinExistence type="predicted"/>
<keyword evidence="3" id="KW-1185">Reference proteome</keyword>
<evidence type="ECO:0000313" key="2">
    <source>
        <dbReference type="EMBL" id="OAT18805.1"/>
    </source>
</evidence>
<dbReference type="PATRIC" id="fig|1354255.3.peg.1683"/>
<dbReference type="RefSeq" id="WP_064554396.1">
    <property type="nucleotide sequence ID" value="NZ_LXEO01000017.1"/>
</dbReference>
<dbReference type="InterPro" id="IPR036866">
    <property type="entry name" value="RibonucZ/Hydroxyglut_hydro"/>
</dbReference>
<dbReference type="GO" id="GO:0005737">
    <property type="term" value="C:cytoplasm"/>
    <property type="evidence" value="ECO:0007669"/>
    <property type="project" value="TreeGrafter"/>
</dbReference>
<dbReference type="Gene3D" id="3.60.15.10">
    <property type="entry name" value="Ribonuclease Z/Hydroxyacylglutathione hydrolase-like"/>
    <property type="match status" value="1"/>
</dbReference>
<dbReference type="Proteomes" id="UP000078286">
    <property type="component" value="Unassembled WGS sequence"/>
</dbReference>
<dbReference type="EMBL" id="LXEO01000017">
    <property type="protein sequence ID" value="OAT18805.1"/>
    <property type="molecule type" value="Genomic_DNA"/>
</dbReference>
<sequence>MRWKNPWFDPLKSHHQIDGFRNLESSLRKPGDVERWRKERKAQGLPHPPSDGYAAFTERWCQKVELKGQDDRLWWLGHATVLLRINGKYLLTDPVLSRRASPLSFAGPIRKTPTPIHINELHQLDAVLISHNHYDHLDHSTIRQISRHFPDTHFFVPLGLKPWFTRRGIHHVTELDWWQSFSWQEMIFTSVPAQHWSMRSFWDRNRSLWCGWIIESSHLRIWFSGDTGYTAGLADIALFRGPLDAALIPIGAYSPRWFMSSHHMDPQQAVKLWQQLGRPFTVPIHWGVFELADESLDMPPQELQTALADEGEESRLFSPLCIGQSSHLIKIKT</sequence>